<feature type="compositionally biased region" description="Acidic residues" evidence="1">
    <location>
        <begin position="24"/>
        <end position="35"/>
    </location>
</feature>
<dbReference type="Proteomes" id="UP000620224">
    <property type="component" value="Unassembled WGS sequence"/>
</dbReference>
<evidence type="ECO:0000313" key="2">
    <source>
        <dbReference type="EMBL" id="GGW40232.1"/>
    </source>
</evidence>
<proteinExistence type="predicted"/>
<dbReference type="AlphaFoldDB" id="A0A918MMA4"/>
<dbReference type="EMBL" id="BMUE01000002">
    <property type="protein sequence ID" value="GGW40232.1"/>
    <property type="molecule type" value="Genomic_DNA"/>
</dbReference>
<comment type="caution">
    <text evidence="2">The sequence shown here is derived from an EMBL/GenBank/DDBJ whole genome shotgun (WGS) entry which is preliminary data.</text>
</comment>
<organism evidence="2 3">
    <name type="scientific">Streptomyces lucensis JCM 4490</name>
    <dbReference type="NCBI Taxonomy" id="1306176"/>
    <lineage>
        <taxon>Bacteria</taxon>
        <taxon>Bacillati</taxon>
        <taxon>Actinomycetota</taxon>
        <taxon>Actinomycetes</taxon>
        <taxon>Kitasatosporales</taxon>
        <taxon>Streptomycetaceae</taxon>
        <taxon>Streptomyces</taxon>
    </lineage>
</organism>
<accession>A0A918MMA4</accession>
<evidence type="ECO:0000313" key="3">
    <source>
        <dbReference type="Proteomes" id="UP000620224"/>
    </source>
</evidence>
<sequence>MVAARVVRLPAQSREDLGRTGDVEQVDALEEEDHDEPLHATHPGPLPTMSDVRICKLHDIAATRGALVTLRHDIDNAA</sequence>
<reference evidence="2" key="2">
    <citation type="submission" date="2020-09" db="EMBL/GenBank/DDBJ databases">
        <authorList>
            <person name="Sun Q."/>
            <person name="Ohkuma M."/>
        </authorList>
    </citation>
    <scope>NUCLEOTIDE SEQUENCE</scope>
    <source>
        <strain evidence="2">JCM 4490</strain>
    </source>
</reference>
<evidence type="ECO:0000256" key="1">
    <source>
        <dbReference type="SAM" id="MobiDB-lite"/>
    </source>
</evidence>
<feature type="region of interest" description="Disordered" evidence="1">
    <location>
        <begin position="1"/>
        <end position="47"/>
    </location>
</feature>
<reference evidence="2" key="1">
    <citation type="journal article" date="2014" name="Int. J. Syst. Evol. Microbiol.">
        <title>Complete genome sequence of Corynebacterium casei LMG S-19264T (=DSM 44701T), isolated from a smear-ripened cheese.</title>
        <authorList>
            <consortium name="US DOE Joint Genome Institute (JGI-PGF)"/>
            <person name="Walter F."/>
            <person name="Albersmeier A."/>
            <person name="Kalinowski J."/>
            <person name="Ruckert C."/>
        </authorList>
    </citation>
    <scope>NUCLEOTIDE SEQUENCE</scope>
    <source>
        <strain evidence="2">JCM 4490</strain>
    </source>
</reference>
<gene>
    <name evidence="2" type="ORF">GCM10010503_15920</name>
</gene>
<keyword evidence="3" id="KW-1185">Reference proteome</keyword>
<feature type="compositionally biased region" description="Basic and acidic residues" evidence="1">
    <location>
        <begin position="13"/>
        <end position="22"/>
    </location>
</feature>
<name>A0A918MMA4_9ACTN</name>
<protein>
    <submittedName>
        <fullName evidence="2">Uncharacterized protein</fullName>
    </submittedName>
</protein>